<dbReference type="SUPFAM" id="SSF52743">
    <property type="entry name" value="Subtilisin-like"/>
    <property type="match status" value="1"/>
</dbReference>
<reference evidence="3 4" key="1">
    <citation type="submission" date="2023-04" db="EMBL/GenBank/DDBJ databases">
        <title>Bacteria Genome Submission.</title>
        <authorList>
            <person name="Isaac P."/>
        </authorList>
    </citation>
    <scope>NUCLEOTIDE SEQUENCE [LARGE SCALE GENOMIC DNA]</scope>
    <source>
        <strain evidence="3 4">SampleS7P1</strain>
    </source>
</reference>
<evidence type="ECO:0000313" key="4">
    <source>
        <dbReference type="Proteomes" id="UP001239169"/>
    </source>
</evidence>
<dbReference type="InterPro" id="IPR036852">
    <property type="entry name" value="Peptidase_S8/S53_dom_sf"/>
</dbReference>
<comment type="similarity">
    <text evidence="1">Belongs to the peptidase S8 family.</text>
</comment>
<dbReference type="Gene3D" id="3.40.50.200">
    <property type="entry name" value="Peptidase S8/S53 domain"/>
    <property type="match status" value="1"/>
</dbReference>
<gene>
    <name evidence="3" type="ORF">QJS64_09660</name>
</gene>
<organism evidence="3 4">
    <name type="scientific">Paraclostridium bifermentans</name>
    <name type="common">Clostridium bifermentans</name>
    <dbReference type="NCBI Taxonomy" id="1490"/>
    <lineage>
        <taxon>Bacteria</taxon>
        <taxon>Bacillati</taxon>
        <taxon>Bacillota</taxon>
        <taxon>Clostridia</taxon>
        <taxon>Peptostreptococcales</taxon>
        <taxon>Peptostreptococcaceae</taxon>
        <taxon>Paraclostridium</taxon>
    </lineage>
</organism>
<dbReference type="PROSITE" id="PS00136">
    <property type="entry name" value="SUBTILASE_ASP"/>
    <property type="match status" value="1"/>
</dbReference>
<evidence type="ECO:0000256" key="1">
    <source>
        <dbReference type="ARBA" id="ARBA00011073"/>
    </source>
</evidence>
<proteinExistence type="inferred from homology"/>
<accession>A0ABY8QYX7</accession>
<evidence type="ECO:0000313" key="3">
    <source>
        <dbReference type="EMBL" id="WGX74486.1"/>
    </source>
</evidence>
<dbReference type="EMBL" id="CP124685">
    <property type="protein sequence ID" value="WGX74486.1"/>
    <property type="molecule type" value="Genomic_DNA"/>
</dbReference>
<evidence type="ECO:0000256" key="2">
    <source>
        <dbReference type="ARBA" id="ARBA00022801"/>
    </source>
</evidence>
<dbReference type="Proteomes" id="UP001239169">
    <property type="component" value="Chromosome"/>
</dbReference>
<name>A0ABY8QYX7_PARBF</name>
<sequence>MASLGGDYVASNPYLNVTGKDILVAVIDSGVDYLHKDLIDENNSSKILYLWDQENNSKNLLKG</sequence>
<keyword evidence="4" id="KW-1185">Reference proteome</keyword>
<evidence type="ECO:0008006" key="5">
    <source>
        <dbReference type="Google" id="ProtNLM"/>
    </source>
</evidence>
<dbReference type="InterPro" id="IPR023827">
    <property type="entry name" value="Peptidase_S8_Asp-AS"/>
</dbReference>
<keyword evidence="2" id="KW-0378">Hydrolase</keyword>
<protein>
    <recommendedName>
        <fullName evidence="5">Peptidase S8/S53 domain-containing protein</fullName>
    </recommendedName>
</protein>